<feature type="domain" description="RING-Gid-type" evidence="9">
    <location>
        <begin position="339"/>
        <end position="380"/>
    </location>
</feature>
<dbReference type="EMBL" id="OU892278">
    <property type="protein sequence ID" value="CAG9764997.1"/>
    <property type="molecule type" value="Genomic_DNA"/>
</dbReference>
<evidence type="ECO:0000313" key="11">
    <source>
        <dbReference type="Proteomes" id="UP001152799"/>
    </source>
</evidence>
<feature type="zinc finger region" description="RING-Gid-type" evidence="6">
    <location>
        <begin position="339"/>
        <end position="380"/>
    </location>
</feature>
<evidence type="ECO:0000256" key="4">
    <source>
        <dbReference type="ARBA" id="ARBA00022771"/>
    </source>
</evidence>
<dbReference type="InterPro" id="IPR045098">
    <property type="entry name" value="Fyv10_fam"/>
</dbReference>
<dbReference type="GO" id="GO:0043161">
    <property type="term" value="P:proteasome-mediated ubiquitin-dependent protein catabolic process"/>
    <property type="evidence" value="ECO:0007669"/>
    <property type="project" value="InterPro"/>
</dbReference>
<dbReference type="InterPro" id="IPR006595">
    <property type="entry name" value="CTLH_C"/>
</dbReference>
<evidence type="ECO:0000256" key="3">
    <source>
        <dbReference type="ARBA" id="ARBA00022723"/>
    </source>
</evidence>
<dbReference type="GO" id="GO:0005634">
    <property type="term" value="C:nucleus"/>
    <property type="evidence" value="ECO:0007669"/>
    <property type="project" value="TreeGrafter"/>
</dbReference>
<feature type="coiled-coil region" evidence="7">
    <location>
        <begin position="22"/>
        <end position="49"/>
    </location>
</feature>
<dbReference type="GO" id="GO:0034657">
    <property type="term" value="C:GID complex"/>
    <property type="evidence" value="ECO:0007669"/>
    <property type="project" value="TreeGrafter"/>
</dbReference>
<dbReference type="FunFam" id="3.30.40.10:FF:000143">
    <property type="entry name" value="Regulator of gluconeogenesis Rmd5"/>
    <property type="match status" value="1"/>
</dbReference>
<dbReference type="PANTHER" id="PTHR12170:SF3">
    <property type="entry name" value="GH10162P"/>
    <property type="match status" value="1"/>
</dbReference>
<keyword evidence="4 6" id="KW-0863">Zinc-finger</keyword>
<keyword evidence="7" id="KW-0175">Coiled coil</keyword>
<dbReference type="OrthoDB" id="1933281at2759"/>
<dbReference type="InterPro" id="IPR044063">
    <property type="entry name" value="ZF_RING_GID"/>
</dbReference>
<keyword evidence="3" id="KW-0479">Metal-binding</keyword>
<dbReference type="Pfam" id="PF10607">
    <property type="entry name" value="CTLH"/>
    <property type="match status" value="1"/>
</dbReference>
<dbReference type="InterPro" id="IPR024964">
    <property type="entry name" value="CTLH/CRA"/>
</dbReference>
<evidence type="ECO:0000256" key="1">
    <source>
        <dbReference type="ARBA" id="ARBA00004496"/>
    </source>
</evidence>
<protein>
    <submittedName>
        <fullName evidence="10">Uncharacterized protein</fullName>
    </submittedName>
</protein>
<keyword evidence="5" id="KW-0862">Zinc</keyword>
<gene>
    <name evidence="10" type="ORF">CEUTPL_LOCUS5617</name>
</gene>
<dbReference type="Proteomes" id="UP001152799">
    <property type="component" value="Chromosome 2"/>
</dbReference>
<evidence type="ECO:0000313" key="10">
    <source>
        <dbReference type="EMBL" id="CAG9764997.1"/>
    </source>
</evidence>
<dbReference type="PROSITE" id="PS50897">
    <property type="entry name" value="CTLH"/>
    <property type="match status" value="1"/>
</dbReference>
<dbReference type="AlphaFoldDB" id="A0A9N9QHB1"/>
<dbReference type="PROSITE" id="PS51867">
    <property type="entry name" value="ZF_RING_GID"/>
    <property type="match status" value="1"/>
</dbReference>
<dbReference type="SMART" id="SM00668">
    <property type="entry name" value="CTLH"/>
    <property type="match status" value="1"/>
</dbReference>
<dbReference type="PANTHER" id="PTHR12170">
    <property type="entry name" value="MACROPHAGE ERYTHROBLAST ATTACHER-RELATED"/>
    <property type="match status" value="1"/>
</dbReference>
<dbReference type="GO" id="GO:0008270">
    <property type="term" value="F:zinc ion binding"/>
    <property type="evidence" value="ECO:0007669"/>
    <property type="project" value="UniProtKB-KW"/>
</dbReference>
<evidence type="ECO:0000259" key="8">
    <source>
        <dbReference type="PROSITE" id="PS50897"/>
    </source>
</evidence>
<evidence type="ECO:0000256" key="5">
    <source>
        <dbReference type="ARBA" id="ARBA00022833"/>
    </source>
</evidence>
<dbReference type="InterPro" id="IPR006594">
    <property type="entry name" value="LisH"/>
</dbReference>
<dbReference type="GO" id="GO:0061630">
    <property type="term" value="F:ubiquitin protein ligase activity"/>
    <property type="evidence" value="ECO:0007669"/>
    <property type="project" value="InterPro"/>
</dbReference>
<keyword evidence="11" id="KW-1185">Reference proteome</keyword>
<evidence type="ECO:0000256" key="2">
    <source>
        <dbReference type="ARBA" id="ARBA00022490"/>
    </source>
</evidence>
<keyword evidence="2" id="KW-0963">Cytoplasm</keyword>
<feature type="domain" description="CTLH" evidence="8">
    <location>
        <begin position="153"/>
        <end position="210"/>
    </location>
</feature>
<dbReference type="InterPro" id="IPR013144">
    <property type="entry name" value="CRA_dom"/>
</dbReference>
<name>A0A9N9QHB1_9CUCU</name>
<accession>A0A9N9QHB1</accession>
<dbReference type="SUPFAM" id="SSF57850">
    <property type="entry name" value="RING/U-box"/>
    <property type="match status" value="1"/>
</dbReference>
<organism evidence="10 11">
    <name type="scientific">Ceutorhynchus assimilis</name>
    <name type="common">cabbage seed weevil</name>
    <dbReference type="NCBI Taxonomy" id="467358"/>
    <lineage>
        <taxon>Eukaryota</taxon>
        <taxon>Metazoa</taxon>
        <taxon>Ecdysozoa</taxon>
        <taxon>Arthropoda</taxon>
        <taxon>Hexapoda</taxon>
        <taxon>Insecta</taxon>
        <taxon>Pterygota</taxon>
        <taxon>Neoptera</taxon>
        <taxon>Endopterygota</taxon>
        <taxon>Coleoptera</taxon>
        <taxon>Polyphaga</taxon>
        <taxon>Cucujiformia</taxon>
        <taxon>Curculionidae</taxon>
        <taxon>Ceutorhynchinae</taxon>
        <taxon>Ceutorhynchus</taxon>
    </lineage>
</organism>
<dbReference type="PROSITE" id="PS50896">
    <property type="entry name" value="LISH"/>
    <property type="match status" value="1"/>
</dbReference>
<dbReference type="SMART" id="SM00757">
    <property type="entry name" value="CRA"/>
    <property type="match status" value="1"/>
</dbReference>
<proteinExistence type="predicted"/>
<sequence length="394" mass="45151">MEAVLAVEKDVDKVLSKFTGINDHSRRVLTDLIDQMNNLKEELENAPEEHQLTNIQQDLFKTSMTKIKDTVSRLAVEHRDLHSSVSKVGKSIDRNFTQDFAACSRENAFSTTEKMDTINKVICKHYYRQGMHDVADSLVGESGVSVEGYEKEPFTELHHISDSLKNKDFEPLLAWATAHHEALDAQNSSLEFMIHRLKYIELLKLGVAFQSEAIGYARTHFRNFVHKHEKEIQTLMGMLLFIPKGIDCSPYRTHCVPDSEMWLEIYEMFIRDACQMLGVCEHSPLFTCINAGCQAIPALLNIKQVMMQRQVSQIWKGTEELPIEIDLGPDNRYHSMFACPILRQQSTKNNPPMRLMCGHVISRDALQKLCSGNKLKCPYCPLEQSPQEARQIYF</sequence>
<dbReference type="InterPro" id="IPR027370">
    <property type="entry name" value="Znf-RING_euk"/>
</dbReference>
<dbReference type="GO" id="GO:0005737">
    <property type="term" value="C:cytoplasm"/>
    <property type="evidence" value="ECO:0007669"/>
    <property type="project" value="UniProtKB-SubCell"/>
</dbReference>
<comment type="subcellular location">
    <subcellularLocation>
        <location evidence="1">Cytoplasm</location>
    </subcellularLocation>
</comment>
<evidence type="ECO:0000259" key="9">
    <source>
        <dbReference type="PROSITE" id="PS51867"/>
    </source>
</evidence>
<evidence type="ECO:0000256" key="7">
    <source>
        <dbReference type="SAM" id="Coils"/>
    </source>
</evidence>
<reference evidence="10" key="1">
    <citation type="submission" date="2022-01" db="EMBL/GenBank/DDBJ databases">
        <authorList>
            <person name="King R."/>
        </authorList>
    </citation>
    <scope>NUCLEOTIDE SEQUENCE</scope>
</reference>
<dbReference type="Pfam" id="PF13445">
    <property type="entry name" value="zf-RING_UBOX"/>
    <property type="match status" value="1"/>
</dbReference>
<evidence type="ECO:0000256" key="6">
    <source>
        <dbReference type="PROSITE-ProRule" id="PRU01215"/>
    </source>
</evidence>